<sequence length="74" mass="8532">MDNSDEEWTRLEDIKLKGCTLEYTGNAKRIKDVGLAQARRPLDTTHHYFEIEILDPGEDCCITIGLARRVINIR</sequence>
<accession>A0AAE0S199</accession>
<dbReference type="Proteomes" id="UP001195483">
    <property type="component" value="Unassembled WGS sequence"/>
</dbReference>
<evidence type="ECO:0000313" key="1">
    <source>
        <dbReference type="EMBL" id="KAK3583253.1"/>
    </source>
</evidence>
<dbReference type="AlphaFoldDB" id="A0AAE0S199"/>
<dbReference type="Gene3D" id="2.60.120.920">
    <property type="match status" value="1"/>
</dbReference>
<organism evidence="1 2">
    <name type="scientific">Potamilus streckersoni</name>
    <dbReference type="NCBI Taxonomy" id="2493646"/>
    <lineage>
        <taxon>Eukaryota</taxon>
        <taxon>Metazoa</taxon>
        <taxon>Spiralia</taxon>
        <taxon>Lophotrochozoa</taxon>
        <taxon>Mollusca</taxon>
        <taxon>Bivalvia</taxon>
        <taxon>Autobranchia</taxon>
        <taxon>Heteroconchia</taxon>
        <taxon>Palaeoheterodonta</taxon>
        <taxon>Unionida</taxon>
        <taxon>Unionoidea</taxon>
        <taxon>Unionidae</taxon>
        <taxon>Ambleminae</taxon>
        <taxon>Lampsilini</taxon>
        <taxon>Potamilus</taxon>
    </lineage>
</organism>
<evidence type="ECO:0000313" key="2">
    <source>
        <dbReference type="Proteomes" id="UP001195483"/>
    </source>
</evidence>
<keyword evidence="2" id="KW-1185">Reference proteome</keyword>
<dbReference type="EMBL" id="JAEAOA010000695">
    <property type="protein sequence ID" value="KAK3583253.1"/>
    <property type="molecule type" value="Genomic_DNA"/>
</dbReference>
<name>A0AAE0S199_9BIVA</name>
<reference evidence="1" key="2">
    <citation type="journal article" date="2021" name="Genome Biol. Evol.">
        <title>Developing a high-quality reference genome for a parasitic bivalve with doubly uniparental inheritance (Bivalvia: Unionida).</title>
        <authorList>
            <person name="Smith C.H."/>
        </authorList>
    </citation>
    <scope>NUCLEOTIDE SEQUENCE</scope>
    <source>
        <strain evidence="1">CHS0354</strain>
        <tissue evidence="1">Mantle</tissue>
    </source>
</reference>
<reference evidence="1" key="1">
    <citation type="journal article" date="2021" name="Genome Biol. Evol.">
        <title>A High-Quality Reference Genome for a Parasitic Bivalve with Doubly Uniparental Inheritance (Bivalvia: Unionida).</title>
        <authorList>
            <person name="Smith C.H."/>
        </authorList>
    </citation>
    <scope>NUCLEOTIDE SEQUENCE</scope>
    <source>
        <strain evidence="1">CHS0354</strain>
    </source>
</reference>
<dbReference type="InterPro" id="IPR043136">
    <property type="entry name" value="B30.2/SPRY_sf"/>
</dbReference>
<proteinExistence type="predicted"/>
<gene>
    <name evidence="1" type="ORF">CHS0354_011137</name>
</gene>
<protein>
    <submittedName>
        <fullName evidence="1">Uncharacterized protein</fullName>
    </submittedName>
</protein>
<comment type="caution">
    <text evidence="1">The sequence shown here is derived from an EMBL/GenBank/DDBJ whole genome shotgun (WGS) entry which is preliminary data.</text>
</comment>
<reference evidence="1" key="3">
    <citation type="submission" date="2023-05" db="EMBL/GenBank/DDBJ databases">
        <authorList>
            <person name="Smith C.H."/>
        </authorList>
    </citation>
    <scope>NUCLEOTIDE SEQUENCE</scope>
    <source>
        <strain evidence="1">CHS0354</strain>
        <tissue evidence="1">Mantle</tissue>
    </source>
</reference>